<name>A0A2P2PXD0_RHIMU</name>
<dbReference type="EMBL" id="GGEC01078913">
    <property type="protein sequence ID" value="MBX59397.1"/>
    <property type="molecule type" value="Transcribed_RNA"/>
</dbReference>
<organism evidence="1">
    <name type="scientific">Rhizophora mucronata</name>
    <name type="common">Asiatic mangrove</name>
    <dbReference type="NCBI Taxonomy" id="61149"/>
    <lineage>
        <taxon>Eukaryota</taxon>
        <taxon>Viridiplantae</taxon>
        <taxon>Streptophyta</taxon>
        <taxon>Embryophyta</taxon>
        <taxon>Tracheophyta</taxon>
        <taxon>Spermatophyta</taxon>
        <taxon>Magnoliopsida</taxon>
        <taxon>eudicotyledons</taxon>
        <taxon>Gunneridae</taxon>
        <taxon>Pentapetalae</taxon>
        <taxon>rosids</taxon>
        <taxon>fabids</taxon>
        <taxon>Malpighiales</taxon>
        <taxon>Rhizophoraceae</taxon>
        <taxon>Rhizophora</taxon>
    </lineage>
</organism>
<protein>
    <submittedName>
        <fullName evidence="1">Uncharacterized protein</fullName>
    </submittedName>
</protein>
<proteinExistence type="predicted"/>
<dbReference type="AlphaFoldDB" id="A0A2P2PXD0"/>
<accession>A0A2P2PXD0</accession>
<sequence>MKIPRLLLLARSSIYMDRSWVQSPAFPFGTM</sequence>
<reference evidence="1" key="1">
    <citation type="submission" date="2018-02" db="EMBL/GenBank/DDBJ databases">
        <title>Rhizophora mucronata_Transcriptome.</title>
        <authorList>
            <person name="Meera S.P."/>
            <person name="Sreeshan A."/>
            <person name="Augustine A."/>
        </authorList>
    </citation>
    <scope>NUCLEOTIDE SEQUENCE</scope>
    <source>
        <tissue evidence="1">Leaf</tissue>
    </source>
</reference>
<evidence type="ECO:0000313" key="1">
    <source>
        <dbReference type="EMBL" id="MBX59397.1"/>
    </source>
</evidence>